<evidence type="ECO:0000313" key="4">
    <source>
        <dbReference type="Proteomes" id="UP000571950"/>
    </source>
</evidence>
<feature type="region of interest" description="Disordered" evidence="1">
    <location>
        <begin position="26"/>
        <end position="56"/>
    </location>
</feature>
<dbReference type="AlphaFoldDB" id="A0A7W6BR06"/>
<protein>
    <recommendedName>
        <fullName evidence="5">Alpha/beta hydrolase</fullName>
    </recommendedName>
</protein>
<dbReference type="EMBL" id="JACIDT010000024">
    <property type="protein sequence ID" value="MBB3928450.1"/>
    <property type="molecule type" value="Genomic_DNA"/>
</dbReference>
<dbReference type="InterPro" id="IPR029058">
    <property type="entry name" value="AB_hydrolase_fold"/>
</dbReference>
<dbReference type="RefSeq" id="WP_246343958.1">
    <property type="nucleotide sequence ID" value="NZ_BSPS01000112.1"/>
</dbReference>
<reference evidence="3 4" key="1">
    <citation type="submission" date="2020-08" db="EMBL/GenBank/DDBJ databases">
        <title>Genomic Encyclopedia of Type Strains, Phase IV (KMG-IV): sequencing the most valuable type-strain genomes for metagenomic binning, comparative biology and taxonomic classification.</title>
        <authorList>
            <person name="Goeker M."/>
        </authorList>
    </citation>
    <scope>NUCLEOTIDE SEQUENCE [LARGE SCALE GENOMIC DNA]</scope>
    <source>
        <strain evidence="3 4">DSM 26189</strain>
    </source>
</reference>
<dbReference type="Gene3D" id="3.40.50.1820">
    <property type="entry name" value="alpha/beta hydrolase"/>
    <property type="match status" value="1"/>
</dbReference>
<comment type="caution">
    <text evidence="3">The sequence shown here is derived from an EMBL/GenBank/DDBJ whole genome shotgun (WGS) entry which is preliminary data.</text>
</comment>
<keyword evidence="4" id="KW-1185">Reference proteome</keyword>
<gene>
    <name evidence="3" type="ORF">GGR43_004194</name>
</gene>
<keyword evidence="2" id="KW-0732">Signal</keyword>
<organism evidence="3 4">
    <name type="scientific">Sphingobium jiangsuense</name>
    <dbReference type="NCBI Taxonomy" id="870476"/>
    <lineage>
        <taxon>Bacteria</taxon>
        <taxon>Pseudomonadati</taxon>
        <taxon>Pseudomonadota</taxon>
        <taxon>Alphaproteobacteria</taxon>
        <taxon>Sphingomonadales</taxon>
        <taxon>Sphingomonadaceae</taxon>
        <taxon>Sphingobium</taxon>
    </lineage>
</organism>
<sequence length="331" mass="34342">MRAGLHRLVVSLASASTFLGTAALAQAPTPPTDTAAAEQQQAARDRYNAMPDTPGTGPWPAIKRQDAHFPDHVIYHPANLDALGQKKLGVLLWGNGGCRADGASARLHLAEIASHGYLVVAPGAILSGPGAAPAPAEAPRPANAPPVDPVKTTAAQVLAGLDMALAENARPDSPFHGRIDPKLIAVSGTSCGGLQALQAAGDPRIRAVIVHNSGVFADGSNPIKGMTVDKSLLLKLHTPVLYILGGPSDVAFPNGSDDFDKIEHVPVALASIDVGHGGTFRQPNGGKAASVATDWLEWQLRGDRKAAARFTGTPCGLCEEPGWTVKRKKID</sequence>
<feature type="compositionally biased region" description="Low complexity" evidence="1">
    <location>
        <begin position="26"/>
        <end position="42"/>
    </location>
</feature>
<evidence type="ECO:0008006" key="5">
    <source>
        <dbReference type="Google" id="ProtNLM"/>
    </source>
</evidence>
<feature type="signal peptide" evidence="2">
    <location>
        <begin position="1"/>
        <end position="25"/>
    </location>
</feature>
<accession>A0A7W6BR06</accession>
<dbReference type="Proteomes" id="UP000571950">
    <property type="component" value="Unassembled WGS sequence"/>
</dbReference>
<evidence type="ECO:0000256" key="1">
    <source>
        <dbReference type="SAM" id="MobiDB-lite"/>
    </source>
</evidence>
<proteinExistence type="predicted"/>
<dbReference type="SUPFAM" id="SSF53474">
    <property type="entry name" value="alpha/beta-Hydrolases"/>
    <property type="match status" value="1"/>
</dbReference>
<name>A0A7W6BR06_9SPHN</name>
<evidence type="ECO:0000256" key="2">
    <source>
        <dbReference type="SAM" id="SignalP"/>
    </source>
</evidence>
<evidence type="ECO:0000313" key="3">
    <source>
        <dbReference type="EMBL" id="MBB3928450.1"/>
    </source>
</evidence>
<feature type="chain" id="PRO_5031356416" description="Alpha/beta hydrolase" evidence="2">
    <location>
        <begin position="26"/>
        <end position="331"/>
    </location>
</feature>